<keyword evidence="5" id="KW-1185">Reference proteome</keyword>
<dbReference type="Pfam" id="PF13472">
    <property type="entry name" value="Lipase_GDSL_2"/>
    <property type="match status" value="1"/>
</dbReference>
<evidence type="ECO:0000256" key="1">
    <source>
        <dbReference type="SAM" id="SignalP"/>
    </source>
</evidence>
<organism evidence="4 5">
    <name type="scientific">Karstenula rhodostoma CBS 690.94</name>
    <dbReference type="NCBI Taxonomy" id="1392251"/>
    <lineage>
        <taxon>Eukaryota</taxon>
        <taxon>Fungi</taxon>
        <taxon>Dikarya</taxon>
        <taxon>Ascomycota</taxon>
        <taxon>Pezizomycotina</taxon>
        <taxon>Dothideomycetes</taxon>
        <taxon>Pleosporomycetidae</taxon>
        <taxon>Pleosporales</taxon>
        <taxon>Massarineae</taxon>
        <taxon>Didymosphaeriaceae</taxon>
        <taxon>Karstenula</taxon>
    </lineage>
</organism>
<dbReference type="OrthoDB" id="426133at2759"/>
<dbReference type="EMBL" id="MU001516">
    <property type="protein sequence ID" value="KAF2437358.1"/>
    <property type="molecule type" value="Genomic_DNA"/>
</dbReference>
<keyword evidence="1" id="KW-0732">Signal</keyword>
<protein>
    <submittedName>
        <fullName evidence="4">Carbohydrate esterase family 2 protein</fullName>
    </submittedName>
</protein>
<dbReference type="AlphaFoldDB" id="A0A9P4P5Y3"/>
<dbReference type="Proteomes" id="UP000799764">
    <property type="component" value="Unassembled WGS sequence"/>
</dbReference>
<dbReference type="Gene3D" id="3.40.50.1110">
    <property type="entry name" value="SGNH hydrolase"/>
    <property type="match status" value="1"/>
</dbReference>
<feature type="chain" id="PRO_5040247118" evidence="1">
    <location>
        <begin position="20"/>
        <end position="344"/>
    </location>
</feature>
<comment type="caution">
    <text evidence="4">The sequence shown here is derived from an EMBL/GenBank/DDBJ whole genome shotgun (WGS) entry which is preliminary data.</text>
</comment>
<feature type="signal peptide" evidence="1">
    <location>
        <begin position="1"/>
        <end position="19"/>
    </location>
</feature>
<dbReference type="SUPFAM" id="SSF52266">
    <property type="entry name" value="SGNH hydrolase"/>
    <property type="match status" value="1"/>
</dbReference>
<dbReference type="InterPro" id="IPR037461">
    <property type="entry name" value="CtCE2-like_dom"/>
</dbReference>
<sequence>MKHFSAVALSLAILDIAQAVRFLGRVNPATRELTWAGTGVAFSFTGSSATIGFESVTGANSVLLTVDGKSTVIPNVNSSSISTPAGLAKGKHTVELRKRSEAFFGSIFIGNVTTNGVLGPDPRRNRKIEFIGDSITVGYGMDGVLPCTNTAELEDNPNTYAVLAANSLKAEYDIVAWSGIGLVRNTAWGPAGDPTMTSRWTKYGAQDADNSYTFPSSEIPDAVVIALGTNDFSIANNNRDPLDVGNFSSATASFVRTIQKRYPKAQFFLVTSPMLGDSSAGEGEHTAQKKAFTDAAAQFKGKKAHVVDWPTQGSAVGCDYHPNVATNAAQAPVLASAIAKALGW</sequence>
<dbReference type="GO" id="GO:0052689">
    <property type="term" value="F:carboxylic ester hydrolase activity"/>
    <property type="evidence" value="ECO:0007669"/>
    <property type="project" value="InterPro"/>
</dbReference>
<evidence type="ECO:0000313" key="4">
    <source>
        <dbReference type="EMBL" id="KAF2437358.1"/>
    </source>
</evidence>
<feature type="domain" description="SGNH hydrolase-type esterase" evidence="2">
    <location>
        <begin position="130"/>
        <end position="328"/>
    </location>
</feature>
<evidence type="ECO:0000259" key="3">
    <source>
        <dbReference type="Pfam" id="PF17996"/>
    </source>
</evidence>
<reference evidence="4" key="1">
    <citation type="journal article" date="2020" name="Stud. Mycol.">
        <title>101 Dothideomycetes genomes: a test case for predicting lifestyles and emergence of pathogens.</title>
        <authorList>
            <person name="Haridas S."/>
            <person name="Albert R."/>
            <person name="Binder M."/>
            <person name="Bloem J."/>
            <person name="Labutti K."/>
            <person name="Salamov A."/>
            <person name="Andreopoulos B."/>
            <person name="Baker S."/>
            <person name="Barry K."/>
            <person name="Bills G."/>
            <person name="Bluhm B."/>
            <person name="Cannon C."/>
            <person name="Castanera R."/>
            <person name="Culley D."/>
            <person name="Daum C."/>
            <person name="Ezra D."/>
            <person name="Gonzalez J."/>
            <person name="Henrissat B."/>
            <person name="Kuo A."/>
            <person name="Liang C."/>
            <person name="Lipzen A."/>
            <person name="Lutzoni F."/>
            <person name="Magnuson J."/>
            <person name="Mondo S."/>
            <person name="Nolan M."/>
            <person name="Ohm R."/>
            <person name="Pangilinan J."/>
            <person name="Park H.-J."/>
            <person name="Ramirez L."/>
            <person name="Alfaro M."/>
            <person name="Sun H."/>
            <person name="Tritt A."/>
            <person name="Yoshinaga Y."/>
            <person name="Zwiers L.-H."/>
            <person name="Turgeon B."/>
            <person name="Goodwin S."/>
            <person name="Spatafora J."/>
            <person name="Crous P."/>
            <person name="Grigoriev I."/>
        </authorList>
    </citation>
    <scope>NUCLEOTIDE SEQUENCE</scope>
    <source>
        <strain evidence="4">CBS 690.94</strain>
    </source>
</reference>
<dbReference type="CDD" id="cd01831">
    <property type="entry name" value="Endoglucanase_E_like"/>
    <property type="match status" value="1"/>
</dbReference>
<accession>A0A9P4P5Y3</accession>
<dbReference type="PANTHER" id="PTHR37834">
    <property type="entry name" value="GDSL-LIKE LIPASE/ACYLHYDROLASE DOMAIN PROTEIN (AFU_ORTHOLOGUE AFUA_2G00620)"/>
    <property type="match status" value="1"/>
</dbReference>
<dbReference type="InterPro" id="IPR040794">
    <property type="entry name" value="CE2_N"/>
</dbReference>
<dbReference type="InterPro" id="IPR036514">
    <property type="entry name" value="SGNH_hydro_sf"/>
</dbReference>
<dbReference type="InterPro" id="IPR013830">
    <property type="entry name" value="SGNH_hydro"/>
</dbReference>
<evidence type="ECO:0000259" key="2">
    <source>
        <dbReference type="Pfam" id="PF13472"/>
    </source>
</evidence>
<evidence type="ECO:0000313" key="5">
    <source>
        <dbReference type="Proteomes" id="UP000799764"/>
    </source>
</evidence>
<proteinExistence type="predicted"/>
<name>A0A9P4P5Y3_9PLEO</name>
<dbReference type="InterPro" id="IPR052762">
    <property type="entry name" value="PCW_deacetylase/CE"/>
</dbReference>
<dbReference type="Gene3D" id="2.60.120.260">
    <property type="entry name" value="Galactose-binding domain-like"/>
    <property type="match status" value="1"/>
</dbReference>
<feature type="domain" description="Carbohydrate esterase 2 N-terminal" evidence="3">
    <location>
        <begin position="23"/>
        <end position="115"/>
    </location>
</feature>
<gene>
    <name evidence="4" type="ORF">P171DRAFT_373461</name>
</gene>
<dbReference type="PANTHER" id="PTHR37834:SF2">
    <property type="entry name" value="ESTERASE, SGNH HYDROLASE-TYPE"/>
    <property type="match status" value="1"/>
</dbReference>
<dbReference type="Pfam" id="PF17996">
    <property type="entry name" value="CE2_N"/>
    <property type="match status" value="1"/>
</dbReference>